<dbReference type="HOGENOM" id="CLU_2886654_0_0_1"/>
<reference evidence="3" key="2">
    <citation type="submission" date="2015-01" db="EMBL/GenBank/DDBJ databases">
        <title>Evolutionary Origins and Diversification of the Mycorrhizal Mutualists.</title>
        <authorList>
            <consortium name="DOE Joint Genome Institute"/>
            <consortium name="Mycorrhizal Genomics Consortium"/>
            <person name="Kohler A."/>
            <person name="Kuo A."/>
            <person name="Nagy L.G."/>
            <person name="Floudas D."/>
            <person name="Copeland A."/>
            <person name="Barry K.W."/>
            <person name="Cichocki N."/>
            <person name="Veneault-Fourrey C."/>
            <person name="LaButti K."/>
            <person name="Lindquist E.A."/>
            <person name="Lipzen A."/>
            <person name="Lundell T."/>
            <person name="Morin E."/>
            <person name="Murat C."/>
            <person name="Riley R."/>
            <person name="Ohm R."/>
            <person name="Sun H."/>
            <person name="Tunlid A."/>
            <person name="Henrissat B."/>
            <person name="Grigoriev I.V."/>
            <person name="Hibbett D.S."/>
            <person name="Martin F."/>
        </authorList>
    </citation>
    <scope>NUCLEOTIDE SEQUENCE [LARGE SCALE GENOMIC DNA]</scope>
    <source>
        <strain evidence="3">F 1598</strain>
    </source>
</reference>
<dbReference type="Proteomes" id="UP000054166">
    <property type="component" value="Unassembled WGS sequence"/>
</dbReference>
<proteinExistence type="predicted"/>
<accession>A0A0C3ERL9</accession>
<reference evidence="2 3" key="1">
    <citation type="submission" date="2014-04" db="EMBL/GenBank/DDBJ databases">
        <authorList>
            <consortium name="DOE Joint Genome Institute"/>
            <person name="Kuo A."/>
            <person name="Tarkka M."/>
            <person name="Buscot F."/>
            <person name="Kohler A."/>
            <person name="Nagy L.G."/>
            <person name="Floudas D."/>
            <person name="Copeland A."/>
            <person name="Barry K.W."/>
            <person name="Cichocki N."/>
            <person name="Veneault-Fourrey C."/>
            <person name="LaButti K."/>
            <person name="Lindquist E.A."/>
            <person name="Lipzen A."/>
            <person name="Lundell T."/>
            <person name="Morin E."/>
            <person name="Murat C."/>
            <person name="Sun H."/>
            <person name="Tunlid A."/>
            <person name="Henrissat B."/>
            <person name="Grigoriev I.V."/>
            <person name="Hibbett D.S."/>
            <person name="Martin F."/>
            <person name="Nordberg H.P."/>
            <person name="Cantor M.N."/>
            <person name="Hua S.X."/>
        </authorList>
    </citation>
    <scope>NUCLEOTIDE SEQUENCE [LARGE SCALE GENOMIC DNA]</scope>
    <source>
        <strain evidence="2 3">F 1598</strain>
    </source>
</reference>
<gene>
    <name evidence="2" type="ORF">PILCRDRAFT_827448</name>
</gene>
<organism evidence="2 3">
    <name type="scientific">Piloderma croceum (strain F 1598)</name>
    <dbReference type="NCBI Taxonomy" id="765440"/>
    <lineage>
        <taxon>Eukaryota</taxon>
        <taxon>Fungi</taxon>
        <taxon>Dikarya</taxon>
        <taxon>Basidiomycota</taxon>
        <taxon>Agaricomycotina</taxon>
        <taxon>Agaricomycetes</taxon>
        <taxon>Agaricomycetidae</taxon>
        <taxon>Atheliales</taxon>
        <taxon>Atheliaceae</taxon>
        <taxon>Piloderma</taxon>
    </lineage>
</organism>
<protein>
    <submittedName>
        <fullName evidence="2">Uncharacterized protein</fullName>
    </submittedName>
</protein>
<sequence length="63" mass="7077">MCGDSCSERQQANHKLTEHSMGDNQPSSVVKHGTTLQRVGDTEFRVPRLRTVQVISCRSMRCS</sequence>
<name>A0A0C3ERL9_PILCF</name>
<feature type="region of interest" description="Disordered" evidence="1">
    <location>
        <begin position="1"/>
        <end position="30"/>
    </location>
</feature>
<dbReference type="AlphaFoldDB" id="A0A0C3ERL9"/>
<evidence type="ECO:0000313" key="3">
    <source>
        <dbReference type="Proteomes" id="UP000054166"/>
    </source>
</evidence>
<evidence type="ECO:0000313" key="2">
    <source>
        <dbReference type="EMBL" id="KIM75205.1"/>
    </source>
</evidence>
<keyword evidence="3" id="KW-1185">Reference proteome</keyword>
<evidence type="ECO:0000256" key="1">
    <source>
        <dbReference type="SAM" id="MobiDB-lite"/>
    </source>
</evidence>
<dbReference type="EMBL" id="KN833049">
    <property type="protein sequence ID" value="KIM75205.1"/>
    <property type="molecule type" value="Genomic_DNA"/>
</dbReference>
<dbReference type="InParanoid" id="A0A0C3ERL9"/>